<dbReference type="Proteomes" id="UP001268036">
    <property type="component" value="Unassembled WGS sequence"/>
</dbReference>
<sequence>MAHQAFRRGRGTGADDQAPQQRRCGLALLAIAQCQGRIHLGGGGAHGQLAQRGEVGLAEEGVDGGAGLLGHIDLALAQALQQFPGWQVDEHQFIGIEQDLVRHGFPYLHSGDVAHLVVETFQVLDIDRGVDVDAGGE</sequence>
<reference evidence="1" key="1">
    <citation type="submission" date="2023-08" db="EMBL/GenBank/DDBJ databases">
        <title>Functional and genomic diversity of the sorghum phyllosphere microbiome.</title>
        <authorList>
            <person name="Shade A."/>
        </authorList>
    </citation>
    <scope>NUCLEOTIDE SEQUENCE</scope>
    <source>
        <strain evidence="1">SORGH_AS_0201</strain>
    </source>
</reference>
<dbReference type="EMBL" id="JAVJAF010000001">
    <property type="protein sequence ID" value="MDR6236653.1"/>
    <property type="molecule type" value="Genomic_DNA"/>
</dbReference>
<dbReference type="AlphaFoldDB" id="A0AAJ2EY91"/>
<accession>A0AAJ2EY91</accession>
<gene>
    <name evidence="1" type="ORF">QE440_004394</name>
</gene>
<name>A0AAJ2EY91_9PSED</name>
<proteinExistence type="predicted"/>
<comment type="caution">
    <text evidence="1">The sequence shown here is derived from an EMBL/GenBank/DDBJ whole genome shotgun (WGS) entry which is preliminary data.</text>
</comment>
<protein>
    <submittedName>
        <fullName evidence="1">Uncharacterized protein</fullName>
    </submittedName>
</protein>
<organism evidence="1 2">
    <name type="scientific">Pseudomonas oryzihabitans</name>
    <dbReference type="NCBI Taxonomy" id="47885"/>
    <lineage>
        <taxon>Bacteria</taxon>
        <taxon>Pseudomonadati</taxon>
        <taxon>Pseudomonadota</taxon>
        <taxon>Gammaproteobacteria</taxon>
        <taxon>Pseudomonadales</taxon>
        <taxon>Pseudomonadaceae</taxon>
        <taxon>Pseudomonas</taxon>
    </lineage>
</organism>
<evidence type="ECO:0000313" key="2">
    <source>
        <dbReference type="Proteomes" id="UP001268036"/>
    </source>
</evidence>
<evidence type="ECO:0000313" key="1">
    <source>
        <dbReference type="EMBL" id="MDR6236653.1"/>
    </source>
</evidence>